<name>A0A7W9X4X4_9BURK</name>
<proteinExistence type="predicted"/>
<keyword evidence="3" id="KW-1185">Reference proteome</keyword>
<evidence type="ECO:0000313" key="2">
    <source>
        <dbReference type="EMBL" id="MBB6136551.1"/>
    </source>
</evidence>
<dbReference type="InterPro" id="IPR048130">
    <property type="entry name" value="T6SS_ExIF-like"/>
</dbReference>
<dbReference type="EMBL" id="JACHBX010000006">
    <property type="protein sequence ID" value="MBB6136551.1"/>
    <property type="molecule type" value="Genomic_DNA"/>
</dbReference>
<organism evidence="2 3">
    <name type="scientific">Massilia aurea</name>
    <dbReference type="NCBI Taxonomy" id="373040"/>
    <lineage>
        <taxon>Bacteria</taxon>
        <taxon>Pseudomonadati</taxon>
        <taxon>Pseudomonadota</taxon>
        <taxon>Betaproteobacteria</taxon>
        <taxon>Burkholderiales</taxon>
        <taxon>Oxalobacteraceae</taxon>
        <taxon>Telluria group</taxon>
        <taxon>Massilia</taxon>
    </lineage>
</organism>
<dbReference type="AlphaFoldDB" id="A0A7W9X4X4"/>
<accession>A0A7W9X4X4</accession>
<evidence type="ECO:0000256" key="1">
    <source>
        <dbReference type="SAM" id="Phobius"/>
    </source>
</evidence>
<evidence type="ECO:0000313" key="3">
    <source>
        <dbReference type="Proteomes" id="UP000540787"/>
    </source>
</evidence>
<protein>
    <submittedName>
        <fullName evidence="2">Uncharacterized protein</fullName>
    </submittedName>
</protein>
<dbReference type="Proteomes" id="UP000540787">
    <property type="component" value="Unassembled WGS sequence"/>
</dbReference>
<dbReference type="RefSeq" id="WP_183558501.1">
    <property type="nucleotide sequence ID" value="NZ_JACHBX010000006.1"/>
</dbReference>
<sequence length="231" mass="25690">MKQTAYEVVEGIVEDLEVFDADVNYLRVKQESHTESMVSALQVVMASSEDEDSAKAASNAGDPVEAFSMRIGGLAVQGSFFWKTTFKNGDSIKVIGLKGNGVFNAIAVALPEKRIVWMQPHCERGVSAQRRYILRNSIIFVIVIFLISTFLFTEPTMQLWFYMLGASLSSAIILIATVGMSWGDFMTFAHRMTRVASALEIDFPENVDLSKSTKARINDGLPELPMGVYYY</sequence>
<keyword evidence="1" id="KW-0472">Membrane</keyword>
<dbReference type="NCBIfam" id="NF041560">
    <property type="entry name" value="T6SS_Burk_ExIF"/>
    <property type="match status" value="1"/>
</dbReference>
<comment type="caution">
    <text evidence="2">The sequence shown here is derived from an EMBL/GenBank/DDBJ whole genome shotgun (WGS) entry which is preliminary data.</text>
</comment>
<keyword evidence="1" id="KW-1133">Transmembrane helix</keyword>
<gene>
    <name evidence="2" type="ORF">HD842_004729</name>
</gene>
<feature type="transmembrane region" description="Helical" evidence="1">
    <location>
        <begin position="133"/>
        <end position="153"/>
    </location>
</feature>
<reference evidence="2 3" key="1">
    <citation type="submission" date="2020-08" db="EMBL/GenBank/DDBJ databases">
        <title>The Agave Microbiome: Exploring the role of microbial communities in plant adaptations to desert environments.</title>
        <authorList>
            <person name="Partida-Martinez L.P."/>
        </authorList>
    </citation>
    <scope>NUCLEOTIDE SEQUENCE [LARGE SCALE GENOMIC DNA]</scope>
    <source>
        <strain evidence="2 3">AT3.2</strain>
    </source>
</reference>
<feature type="transmembrane region" description="Helical" evidence="1">
    <location>
        <begin position="159"/>
        <end position="182"/>
    </location>
</feature>
<keyword evidence="1" id="KW-0812">Transmembrane</keyword>